<comment type="caution">
    <text evidence="2">The sequence shown here is derived from an EMBL/GenBank/DDBJ whole genome shotgun (WGS) entry which is preliminary data.</text>
</comment>
<proteinExistence type="predicted"/>
<accession>A0A9X0AQ77</accession>
<reference evidence="2" key="1">
    <citation type="submission" date="2022-11" db="EMBL/GenBank/DDBJ databases">
        <title>Genome Resource of Sclerotinia nivalis Strain SnTB1, a Plant Pathogen Isolated from American Ginseng.</title>
        <authorList>
            <person name="Fan S."/>
        </authorList>
    </citation>
    <scope>NUCLEOTIDE SEQUENCE</scope>
    <source>
        <strain evidence="2">SnTB1</strain>
    </source>
</reference>
<evidence type="ECO:0000313" key="2">
    <source>
        <dbReference type="EMBL" id="KAJ8065128.1"/>
    </source>
</evidence>
<organism evidence="2 3">
    <name type="scientific">Sclerotinia nivalis</name>
    <dbReference type="NCBI Taxonomy" id="352851"/>
    <lineage>
        <taxon>Eukaryota</taxon>
        <taxon>Fungi</taxon>
        <taxon>Dikarya</taxon>
        <taxon>Ascomycota</taxon>
        <taxon>Pezizomycotina</taxon>
        <taxon>Leotiomycetes</taxon>
        <taxon>Helotiales</taxon>
        <taxon>Sclerotiniaceae</taxon>
        <taxon>Sclerotinia</taxon>
    </lineage>
</organism>
<protein>
    <submittedName>
        <fullName evidence="2">Uncharacterized protein</fullName>
    </submittedName>
</protein>
<feature type="transmembrane region" description="Helical" evidence="1">
    <location>
        <begin position="21"/>
        <end position="42"/>
    </location>
</feature>
<keyword evidence="3" id="KW-1185">Reference proteome</keyword>
<gene>
    <name evidence="2" type="ORF">OCU04_005841</name>
</gene>
<sequence length="129" mass="14576">MQARSPMKMRRSRASADSDRSGLVHVVCVCFMHALCACYANFMRMVGLSVMGVWWLPWVITITYEYALVGDAEDGVPGEEGLVGSWERDERDGGWEVGSWEVRDGSWEVGKMDLLVCGDVMLTGWYWVE</sequence>
<name>A0A9X0AQ77_9HELO</name>
<dbReference type="AlphaFoldDB" id="A0A9X0AQ77"/>
<evidence type="ECO:0000313" key="3">
    <source>
        <dbReference type="Proteomes" id="UP001152300"/>
    </source>
</evidence>
<dbReference type="Proteomes" id="UP001152300">
    <property type="component" value="Unassembled WGS sequence"/>
</dbReference>
<keyword evidence="1" id="KW-0812">Transmembrane</keyword>
<evidence type="ECO:0000256" key="1">
    <source>
        <dbReference type="SAM" id="Phobius"/>
    </source>
</evidence>
<keyword evidence="1" id="KW-0472">Membrane</keyword>
<dbReference type="EMBL" id="JAPEIS010000006">
    <property type="protein sequence ID" value="KAJ8065128.1"/>
    <property type="molecule type" value="Genomic_DNA"/>
</dbReference>
<keyword evidence="1" id="KW-1133">Transmembrane helix</keyword>